<keyword evidence="1" id="KW-0472">Membrane</keyword>
<keyword evidence="1" id="KW-0812">Transmembrane</keyword>
<keyword evidence="1" id="KW-1133">Transmembrane helix</keyword>
<dbReference type="RefSeq" id="WP_008902232.1">
    <property type="nucleotide sequence ID" value="NZ_GL397071.1"/>
</dbReference>
<comment type="caution">
    <text evidence="4">The sequence shown here is derived from an EMBL/GenBank/DDBJ whole genome shotgun (WGS) entry which is preliminary data.</text>
</comment>
<organism evidence="4 5">
    <name type="scientific">Peptoniphilus duerdenii ATCC BAA-1640</name>
    <dbReference type="NCBI Taxonomy" id="862517"/>
    <lineage>
        <taxon>Bacteria</taxon>
        <taxon>Bacillati</taxon>
        <taxon>Bacillota</taxon>
        <taxon>Tissierellia</taxon>
        <taxon>Tissierellales</taxon>
        <taxon>Peptoniphilaceae</taxon>
        <taxon>Peptoniphilus</taxon>
    </lineage>
</organism>
<dbReference type="InterPro" id="IPR058729">
    <property type="entry name" value="Beta-barrel_RND-rel"/>
</dbReference>
<evidence type="ECO:0008006" key="6">
    <source>
        <dbReference type="Google" id="ProtNLM"/>
    </source>
</evidence>
<name>E0NMQ3_9FIRM</name>
<dbReference type="Proteomes" id="UP000003280">
    <property type="component" value="Unassembled WGS sequence"/>
</dbReference>
<reference evidence="4 5" key="1">
    <citation type="submission" date="2010-07" db="EMBL/GenBank/DDBJ databases">
        <authorList>
            <person name="Muzny D."/>
            <person name="Qin X."/>
            <person name="Deng J."/>
            <person name="Jiang H."/>
            <person name="Liu Y."/>
            <person name="Qu J."/>
            <person name="Song X.-Z."/>
            <person name="Zhang L."/>
            <person name="Thornton R."/>
            <person name="Coyle M."/>
            <person name="Francisco L."/>
            <person name="Jackson L."/>
            <person name="Javaid M."/>
            <person name="Korchina V."/>
            <person name="Kovar C."/>
            <person name="Mata R."/>
            <person name="Mathew T."/>
            <person name="Ngo R."/>
            <person name="Nguyen L."/>
            <person name="Nguyen N."/>
            <person name="Okwuonu G."/>
            <person name="Ongeri F."/>
            <person name="Pham C."/>
            <person name="Simmons D."/>
            <person name="Wilczek-Boney K."/>
            <person name="Hale W."/>
            <person name="Jakkamsetti A."/>
            <person name="Pham P."/>
            <person name="Ruth R."/>
            <person name="San Lucas F."/>
            <person name="Warren J."/>
            <person name="Zhang J."/>
            <person name="Zhao Z."/>
            <person name="Zhou C."/>
            <person name="Zhu D."/>
            <person name="Lee S."/>
            <person name="Bess C."/>
            <person name="Blankenburg K."/>
            <person name="Forbes L."/>
            <person name="Fu Q."/>
            <person name="Gubbala S."/>
            <person name="Hirani K."/>
            <person name="Jayaseelan J.C."/>
            <person name="Lara F."/>
            <person name="Munidasa M."/>
            <person name="Palculict T."/>
            <person name="Patil S."/>
            <person name="Pu L.-L."/>
            <person name="Saada N."/>
            <person name="Tang L."/>
            <person name="Weissenberger G."/>
            <person name="Zhu Y."/>
            <person name="Hemphill L."/>
            <person name="Shang Y."/>
            <person name="Youmans B."/>
            <person name="Ayvaz T."/>
            <person name="Ross M."/>
            <person name="Santibanez J."/>
            <person name="Aqrawi P."/>
            <person name="Gross S."/>
            <person name="Joshi V."/>
            <person name="Fowler G."/>
            <person name="Nazareth L."/>
            <person name="Reid J."/>
            <person name="Worley K."/>
            <person name="Petrosino J."/>
            <person name="Highlander S."/>
            <person name="Gibbs R."/>
        </authorList>
    </citation>
    <scope>NUCLEOTIDE SEQUENCE [LARGE SCALE GENOMIC DNA]</scope>
    <source>
        <strain evidence="4 5">ATCC BAA-1640</strain>
    </source>
</reference>
<keyword evidence="5" id="KW-1185">Reference proteome</keyword>
<gene>
    <name evidence="4" type="ORF">HMPREF9225_1442</name>
</gene>
<dbReference type="Pfam" id="PF26018">
    <property type="entry name" value="BSH_RND_rel"/>
    <property type="match status" value="1"/>
</dbReference>
<feature type="domain" description="RND related beta-barrel" evidence="2">
    <location>
        <begin position="268"/>
        <end position="328"/>
    </location>
</feature>
<protein>
    <recommendedName>
        <fullName evidence="6">Membrane fusion protein</fullName>
    </recommendedName>
</protein>
<evidence type="ECO:0000313" key="4">
    <source>
        <dbReference type="EMBL" id="EFM24871.1"/>
    </source>
</evidence>
<dbReference type="Pfam" id="PF26011">
    <property type="entry name" value="Beta-barrel_RND_rel"/>
    <property type="match status" value="1"/>
</dbReference>
<evidence type="ECO:0000313" key="5">
    <source>
        <dbReference type="Proteomes" id="UP000003280"/>
    </source>
</evidence>
<proteinExistence type="predicted"/>
<dbReference type="InterPro" id="IPR058709">
    <property type="entry name" value="BSH_RND-rel"/>
</dbReference>
<dbReference type="eggNOG" id="COG0845">
    <property type="taxonomic scope" value="Bacteria"/>
</dbReference>
<dbReference type="AlphaFoldDB" id="E0NMQ3"/>
<evidence type="ECO:0000259" key="3">
    <source>
        <dbReference type="Pfam" id="PF26018"/>
    </source>
</evidence>
<feature type="domain" description="RND related barrel-sandwich hybrid" evidence="3">
    <location>
        <begin position="62"/>
        <end position="259"/>
    </location>
</feature>
<sequence>MNIKKFNLKNRRLFLTIIIVFSIFIIGRVISRRSYLSHSTVFPVQTVYKVNTRATSYLVYNENVVDASMNGIAVYNASEGQKVKAGYEIASINLMDDVSDLKDELIKINAAINDSEKTKEKSNNSFEISSEDIATINRIQNYLKDKSFQEAILEINSLDLSSNHNVVITDYKKYQNYSKEELEKMRDELIKQISKSNIEYRASDSGIISYLVDGLEDKYKYSQDNDSYTYEYLEKNKNMRYKETRNQVEKNEHLFKLINNFEYKILLKTNNINPIESLKEGSEVKVIYNDVTVDATILTINKSKNGVVYVLKSDKFLERIYDKRIKDVILSVNREKSYKIPSSSLVKRGSIHGVYVEEIHGLVRFVPVNILSRVGDDVFISRGNRDYKIQVDKELERTVNANDAVVIYPDTVEDSQILN</sequence>
<dbReference type="STRING" id="862517.HMPREF9225_1442"/>
<evidence type="ECO:0000256" key="1">
    <source>
        <dbReference type="SAM" id="Phobius"/>
    </source>
</evidence>
<evidence type="ECO:0000259" key="2">
    <source>
        <dbReference type="Pfam" id="PF26011"/>
    </source>
</evidence>
<feature type="transmembrane region" description="Helical" evidence="1">
    <location>
        <begin position="12"/>
        <end position="30"/>
    </location>
</feature>
<accession>E0NMQ3</accession>
<dbReference type="HOGENOM" id="CLU_052312_0_0_9"/>
<dbReference type="EMBL" id="AEEH01000047">
    <property type="protein sequence ID" value="EFM24871.1"/>
    <property type="molecule type" value="Genomic_DNA"/>
</dbReference>